<reference evidence="2 3" key="1">
    <citation type="submission" date="2023-12" db="EMBL/GenBank/DDBJ databases">
        <title>Novel species of the genus Arcicella isolated from rivers.</title>
        <authorList>
            <person name="Lu H."/>
        </authorList>
    </citation>
    <scope>NUCLEOTIDE SEQUENCE [LARGE SCALE GENOMIC DNA]</scope>
    <source>
        <strain evidence="2 3">LMG 21963</strain>
    </source>
</reference>
<dbReference type="PANTHER" id="PTHR43617">
    <property type="entry name" value="L-AMINO ACID N-ACETYLTRANSFERASE"/>
    <property type="match status" value="1"/>
</dbReference>
<organism evidence="2 3">
    <name type="scientific">Arcicella aquatica</name>
    <dbReference type="NCBI Taxonomy" id="217141"/>
    <lineage>
        <taxon>Bacteria</taxon>
        <taxon>Pseudomonadati</taxon>
        <taxon>Bacteroidota</taxon>
        <taxon>Cytophagia</taxon>
        <taxon>Cytophagales</taxon>
        <taxon>Flectobacillaceae</taxon>
        <taxon>Arcicella</taxon>
    </lineage>
</organism>
<accession>A0ABU5QK71</accession>
<evidence type="ECO:0000313" key="2">
    <source>
        <dbReference type="EMBL" id="MEA5257139.1"/>
    </source>
</evidence>
<dbReference type="CDD" id="cd04301">
    <property type="entry name" value="NAT_SF"/>
    <property type="match status" value="1"/>
</dbReference>
<keyword evidence="3" id="KW-1185">Reference proteome</keyword>
<dbReference type="InterPro" id="IPR016181">
    <property type="entry name" value="Acyl_CoA_acyltransferase"/>
</dbReference>
<dbReference type="InterPro" id="IPR000182">
    <property type="entry name" value="GNAT_dom"/>
</dbReference>
<feature type="domain" description="N-acetyltransferase" evidence="1">
    <location>
        <begin position="4"/>
        <end position="163"/>
    </location>
</feature>
<name>A0ABU5QK71_9BACT</name>
<evidence type="ECO:0000313" key="3">
    <source>
        <dbReference type="Proteomes" id="UP001304671"/>
    </source>
</evidence>
<protein>
    <submittedName>
        <fullName evidence="2">GNAT family N-acetyltransferase</fullName>
    </submittedName>
</protein>
<gene>
    <name evidence="2" type="ORF">VB264_05030</name>
</gene>
<dbReference type="Proteomes" id="UP001304671">
    <property type="component" value="Unassembled WGS sequence"/>
</dbReference>
<evidence type="ECO:0000259" key="1">
    <source>
        <dbReference type="PROSITE" id="PS51186"/>
    </source>
</evidence>
<dbReference type="InterPro" id="IPR050276">
    <property type="entry name" value="MshD_Acetyltransferase"/>
</dbReference>
<proteinExistence type="predicted"/>
<comment type="caution">
    <text evidence="2">The sequence shown here is derived from an EMBL/GenBank/DDBJ whole genome shotgun (WGS) entry which is preliminary data.</text>
</comment>
<dbReference type="Gene3D" id="3.40.630.30">
    <property type="match status" value="1"/>
</dbReference>
<dbReference type="RefSeq" id="WP_323247311.1">
    <property type="nucleotide sequence ID" value="NZ_JAYFUL010000006.1"/>
</dbReference>
<dbReference type="EMBL" id="JAYFUL010000006">
    <property type="protein sequence ID" value="MEA5257139.1"/>
    <property type="molecule type" value="Genomic_DNA"/>
</dbReference>
<dbReference type="SUPFAM" id="SSF55729">
    <property type="entry name" value="Acyl-CoA N-acyltransferases (Nat)"/>
    <property type="match status" value="1"/>
</dbReference>
<dbReference type="Pfam" id="PF13673">
    <property type="entry name" value="Acetyltransf_10"/>
    <property type="match status" value="1"/>
</dbReference>
<dbReference type="PANTHER" id="PTHR43617:SF22">
    <property type="entry name" value="L-AMINO ACID N-ACETYLTRANSFERASE AAAT"/>
    <property type="match status" value="1"/>
</dbReference>
<dbReference type="PROSITE" id="PS51186">
    <property type="entry name" value="GNAT"/>
    <property type="match status" value="1"/>
</dbReference>
<sequence length="174" mass="20241">MSDYKIAKAGLQDLPIIQQIANETWRPTYGGILTEEQTLFMLEMMYSDTSLTKQFETNQFLLFSDNDKPVGFSGFEKKEKMIKLHKIYFLPETQGKGFGKMMIQEIVAIAQAENCDYIELNVNRTNKAKSFYEKLGFEVVNEIDINIGNDFWMNDYVMHKPVVTHHYVIKTKTN</sequence>